<dbReference type="PROSITE" id="PS51048">
    <property type="entry name" value="SGS"/>
    <property type="match status" value="1"/>
</dbReference>
<keyword evidence="6" id="KW-0833">Ubl conjugation pathway</keyword>
<reference evidence="14" key="1">
    <citation type="journal article" date="2023" name="bioRxiv">
        <title>Scaffold-level genome assemblies of two parasitoid biocontrol wasps reveal the parthenogenesis mechanism and an associated novel virus.</title>
        <authorList>
            <person name="Inwood S."/>
            <person name="Skelly J."/>
            <person name="Guhlin J."/>
            <person name="Harrop T."/>
            <person name="Goldson S."/>
            <person name="Dearden P."/>
        </authorList>
    </citation>
    <scope>NUCLEOTIDE SEQUENCE</scope>
    <source>
        <strain evidence="14">Irish</strain>
        <tissue evidence="14">Whole body</tissue>
    </source>
</reference>
<dbReference type="InterPro" id="IPR037201">
    <property type="entry name" value="CacyBP_N"/>
</dbReference>
<dbReference type="Pfam" id="PF04969">
    <property type="entry name" value="CS"/>
    <property type="match status" value="1"/>
</dbReference>
<comment type="caution">
    <text evidence="14">The sequence shown here is derived from an EMBL/GenBank/DDBJ whole genome shotgun (WGS) entry which is preliminary data.</text>
</comment>
<keyword evidence="15" id="KW-1185">Reference proteome</keyword>
<dbReference type="InterPro" id="IPR007699">
    <property type="entry name" value="SGS_dom"/>
</dbReference>
<dbReference type="InterPro" id="IPR015120">
    <property type="entry name" value="Siah-Interact_N"/>
</dbReference>
<protein>
    <recommendedName>
        <fullName evidence="3">Calcyclin-binding protein</fullName>
    </recommendedName>
</protein>
<dbReference type="CDD" id="cd06468">
    <property type="entry name" value="p23_CacyBP"/>
    <property type="match status" value="1"/>
</dbReference>
<dbReference type="GO" id="GO:0007507">
    <property type="term" value="P:heart development"/>
    <property type="evidence" value="ECO:0007669"/>
    <property type="project" value="TreeGrafter"/>
</dbReference>
<keyword evidence="7" id="KW-0007">Acetylation</keyword>
<dbReference type="SUPFAM" id="SSF140106">
    <property type="entry name" value="Calcyclin-binding protein-like"/>
    <property type="match status" value="1"/>
</dbReference>
<dbReference type="SUPFAM" id="SSF49764">
    <property type="entry name" value="HSP20-like chaperones"/>
    <property type="match status" value="1"/>
</dbReference>
<evidence type="ECO:0000256" key="2">
    <source>
        <dbReference type="ARBA" id="ARBA00004496"/>
    </source>
</evidence>
<proteinExistence type="predicted"/>
<feature type="domain" description="SGS" evidence="12">
    <location>
        <begin position="149"/>
        <end position="230"/>
    </location>
</feature>
<evidence type="ECO:0000256" key="4">
    <source>
        <dbReference type="ARBA" id="ARBA00022490"/>
    </source>
</evidence>
<feature type="region of interest" description="Disordered" evidence="11">
    <location>
        <begin position="211"/>
        <end position="230"/>
    </location>
</feature>
<dbReference type="AlphaFoldDB" id="A0AA39KSN4"/>
<dbReference type="InterPro" id="IPR007052">
    <property type="entry name" value="CS_dom"/>
</dbReference>
<keyword evidence="8" id="KW-0539">Nucleus</keyword>
<keyword evidence="4" id="KW-0963">Cytoplasm</keyword>
<dbReference type="InterPro" id="IPR052289">
    <property type="entry name" value="Calcyclin-binding_UBL-bridge"/>
</dbReference>
<dbReference type="Proteomes" id="UP001168990">
    <property type="component" value="Unassembled WGS sequence"/>
</dbReference>
<organism evidence="14 15">
    <name type="scientific">Microctonus aethiopoides</name>
    <dbReference type="NCBI Taxonomy" id="144406"/>
    <lineage>
        <taxon>Eukaryota</taxon>
        <taxon>Metazoa</taxon>
        <taxon>Ecdysozoa</taxon>
        <taxon>Arthropoda</taxon>
        <taxon>Hexapoda</taxon>
        <taxon>Insecta</taxon>
        <taxon>Pterygota</taxon>
        <taxon>Neoptera</taxon>
        <taxon>Endopterygota</taxon>
        <taxon>Hymenoptera</taxon>
        <taxon>Apocrita</taxon>
        <taxon>Ichneumonoidea</taxon>
        <taxon>Braconidae</taxon>
        <taxon>Euphorinae</taxon>
        <taxon>Microctonus</taxon>
    </lineage>
</organism>
<dbReference type="GO" id="GO:0005634">
    <property type="term" value="C:nucleus"/>
    <property type="evidence" value="ECO:0007669"/>
    <property type="project" value="UniProtKB-SubCell"/>
</dbReference>
<evidence type="ECO:0000256" key="6">
    <source>
        <dbReference type="ARBA" id="ARBA00022786"/>
    </source>
</evidence>
<dbReference type="InterPro" id="IPR008978">
    <property type="entry name" value="HSP20-like_chaperone"/>
</dbReference>
<feature type="domain" description="CS" evidence="13">
    <location>
        <begin position="71"/>
        <end position="164"/>
    </location>
</feature>
<evidence type="ECO:0000256" key="11">
    <source>
        <dbReference type="SAM" id="MobiDB-lite"/>
    </source>
</evidence>
<evidence type="ECO:0000256" key="1">
    <source>
        <dbReference type="ARBA" id="ARBA00004123"/>
    </source>
</evidence>
<evidence type="ECO:0000313" key="15">
    <source>
        <dbReference type="Proteomes" id="UP001168990"/>
    </source>
</evidence>
<evidence type="ECO:0000313" key="14">
    <source>
        <dbReference type="EMBL" id="KAK0172284.1"/>
    </source>
</evidence>
<keyword evidence="5" id="KW-0597">Phosphoprotein</keyword>
<dbReference type="GO" id="GO:0044548">
    <property type="term" value="F:S100 protein binding"/>
    <property type="evidence" value="ECO:0007669"/>
    <property type="project" value="InterPro"/>
</dbReference>
<dbReference type="GO" id="GO:0015631">
    <property type="term" value="F:tubulin binding"/>
    <property type="evidence" value="ECO:0007669"/>
    <property type="project" value="InterPro"/>
</dbReference>
<dbReference type="PANTHER" id="PTHR13164:SF3">
    <property type="entry name" value="CALCYCLIN-BINDING PROTEIN"/>
    <property type="match status" value="1"/>
</dbReference>
<dbReference type="PANTHER" id="PTHR13164">
    <property type="entry name" value="CALICYLIN BINDING PROTEIN"/>
    <property type="match status" value="1"/>
</dbReference>
<evidence type="ECO:0000256" key="8">
    <source>
        <dbReference type="ARBA" id="ARBA00023242"/>
    </source>
</evidence>
<gene>
    <name evidence="14" type="ORF">PV328_005622</name>
</gene>
<evidence type="ECO:0000256" key="3">
    <source>
        <dbReference type="ARBA" id="ARBA00015702"/>
    </source>
</evidence>
<dbReference type="FunFam" id="2.60.40.790:FF:000006">
    <property type="entry name" value="calcyclin-binding protein-like"/>
    <property type="match status" value="1"/>
</dbReference>
<comment type="subcellular location">
    <subcellularLocation>
        <location evidence="2">Cytoplasm</location>
    </subcellularLocation>
    <subcellularLocation>
        <location evidence="1">Nucleus</location>
    </subcellularLocation>
</comment>
<dbReference type="Pfam" id="PF09032">
    <property type="entry name" value="Siah-Interact_N"/>
    <property type="match status" value="1"/>
</dbReference>
<sequence>MSHKVDDLKLDIDELALLLHQAKRQKTKDVLELQMRKLQTELSKLTEITMKNNENKCVKTNTSSETKCYEVKLTNYCWDESDKFMKLYVTLNKVQTLPSESINCDFTERSINLRVMGLENRNYQLPISNLCEEIDPAKSHYKVKNDMIVIFLAKKAPKTWSHVTKIEKTIKDSKTTKPDMDDHADPESSLMNLMKKMYQDGDDNMKRTIAKAWTESQDKKSAGLSDFPSM</sequence>
<keyword evidence="10" id="KW-0175">Coiled coil</keyword>
<dbReference type="InterPro" id="IPR037893">
    <property type="entry name" value="CS_CacyBP"/>
</dbReference>
<accession>A0AA39KSN4</accession>
<evidence type="ECO:0000256" key="7">
    <source>
        <dbReference type="ARBA" id="ARBA00022990"/>
    </source>
</evidence>
<dbReference type="GO" id="GO:0031625">
    <property type="term" value="F:ubiquitin protein ligase binding"/>
    <property type="evidence" value="ECO:0007669"/>
    <property type="project" value="InterPro"/>
</dbReference>
<dbReference type="Gene3D" id="4.10.860.10">
    <property type="entry name" value="UVR domain"/>
    <property type="match status" value="1"/>
</dbReference>
<dbReference type="GO" id="GO:0005737">
    <property type="term" value="C:cytoplasm"/>
    <property type="evidence" value="ECO:0007669"/>
    <property type="project" value="UniProtKB-SubCell"/>
</dbReference>
<dbReference type="Gene3D" id="2.60.40.790">
    <property type="match status" value="1"/>
</dbReference>
<comment type="function">
    <text evidence="9">May be involved in calcium-dependent ubiquitination and subsequent proteasomal degradation of target proteins. Probably serves as a molecular bridge in ubiquitin E3 complexes. Participates in the ubiquitin-mediated degradation of beta-catenin (CTNNB1).</text>
</comment>
<evidence type="ECO:0000259" key="13">
    <source>
        <dbReference type="PROSITE" id="PS51203"/>
    </source>
</evidence>
<evidence type="ECO:0000259" key="12">
    <source>
        <dbReference type="PROSITE" id="PS51048"/>
    </source>
</evidence>
<evidence type="ECO:0000256" key="5">
    <source>
        <dbReference type="ARBA" id="ARBA00022553"/>
    </source>
</evidence>
<dbReference type="PROSITE" id="PS51203">
    <property type="entry name" value="CS"/>
    <property type="match status" value="1"/>
</dbReference>
<evidence type="ECO:0000256" key="9">
    <source>
        <dbReference type="ARBA" id="ARBA00025145"/>
    </source>
</evidence>
<reference evidence="14" key="2">
    <citation type="submission" date="2023-03" db="EMBL/GenBank/DDBJ databases">
        <authorList>
            <person name="Inwood S.N."/>
            <person name="Skelly J.G."/>
            <person name="Guhlin J."/>
            <person name="Harrop T.W.R."/>
            <person name="Goldson S.G."/>
            <person name="Dearden P.K."/>
        </authorList>
    </citation>
    <scope>NUCLEOTIDE SEQUENCE</scope>
    <source>
        <strain evidence="14">Irish</strain>
        <tissue evidence="14">Whole body</tissue>
    </source>
</reference>
<feature type="coiled-coil region" evidence="10">
    <location>
        <begin position="5"/>
        <end position="48"/>
    </location>
</feature>
<evidence type="ECO:0000256" key="10">
    <source>
        <dbReference type="SAM" id="Coils"/>
    </source>
</evidence>
<name>A0AA39KSN4_9HYME</name>
<dbReference type="EMBL" id="JAQQBS010000002">
    <property type="protein sequence ID" value="KAK0172284.1"/>
    <property type="molecule type" value="Genomic_DNA"/>
</dbReference>